<sequence>MRIVSQAYQHLGTFLKENVLDDHDRPVFNLVDMWAEQTEFPELAEAIDFPALFLAFGSDKISTRGQLEQTIGLLTEVYVAIENIQDTAIGSPEQPEALHYFEVCARVHELLQAYEHPAVGNLNRVGFAPFNARTNVIVYRLTYLSEVVDTSVADKRRPKADGVPGKIILGNKHQVVTPTAQNTKNFDI</sequence>
<dbReference type="EMBL" id="FQYN01000010">
    <property type="protein sequence ID" value="SHJ75576.1"/>
    <property type="molecule type" value="Genomic_DNA"/>
</dbReference>
<name>A0A1M6LWP9_9BACT</name>
<reference evidence="1 2" key="1">
    <citation type="submission" date="2016-11" db="EMBL/GenBank/DDBJ databases">
        <authorList>
            <person name="Jaros S."/>
            <person name="Januszkiewicz K."/>
            <person name="Wedrychowicz H."/>
        </authorList>
    </citation>
    <scope>NUCLEOTIDE SEQUENCE [LARGE SCALE GENOMIC DNA]</scope>
    <source>
        <strain evidence="1 2">DSM 21074</strain>
    </source>
</reference>
<organism evidence="1 2">
    <name type="scientific">Hymenobacter daecheongensis DSM 21074</name>
    <dbReference type="NCBI Taxonomy" id="1121955"/>
    <lineage>
        <taxon>Bacteria</taxon>
        <taxon>Pseudomonadati</taxon>
        <taxon>Bacteroidota</taxon>
        <taxon>Cytophagia</taxon>
        <taxon>Cytophagales</taxon>
        <taxon>Hymenobacteraceae</taxon>
        <taxon>Hymenobacter</taxon>
    </lineage>
</organism>
<keyword evidence="2" id="KW-1185">Reference proteome</keyword>
<proteinExistence type="predicted"/>
<accession>A0A1M6LWP9</accession>
<dbReference type="RefSeq" id="WP_073112262.1">
    <property type="nucleotide sequence ID" value="NZ_FQYN01000010.1"/>
</dbReference>
<dbReference type="AlphaFoldDB" id="A0A1M6LWP9"/>
<gene>
    <name evidence="1" type="ORF">SAMN02745146_0082</name>
</gene>
<evidence type="ECO:0000313" key="2">
    <source>
        <dbReference type="Proteomes" id="UP000184418"/>
    </source>
</evidence>
<evidence type="ECO:0000313" key="1">
    <source>
        <dbReference type="EMBL" id="SHJ75576.1"/>
    </source>
</evidence>
<dbReference type="Proteomes" id="UP000184418">
    <property type="component" value="Unassembled WGS sequence"/>
</dbReference>
<dbReference type="STRING" id="1121955.SAMN02745146_0082"/>
<dbReference type="OrthoDB" id="1070279at2"/>
<protein>
    <submittedName>
        <fullName evidence="1">Uncharacterized protein</fullName>
    </submittedName>
</protein>